<keyword evidence="6" id="KW-0407">Ion channel</keyword>
<dbReference type="Pfam" id="PF00924">
    <property type="entry name" value="MS_channel_2nd"/>
    <property type="match status" value="1"/>
</dbReference>
<dbReference type="Proteomes" id="UP000595197">
    <property type="component" value="Chromosome"/>
</dbReference>
<dbReference type="InterPro" id="IPR014710">
    <property type="entry name" value="RmlC-like_jellyroll"/>
</dbReference>
<gene>
    <name evidence="9" type="ORF">IGS68_09835</name>
</gene>
<evidence type="ECO:0000256" key="5">
    <source>
        <dbReference type="ARBA" id="ARBA00023136"/>
    </source>
</evidence>
<keyword evidence="5 6" id="KW-0472">Membrane</keyword>
<feature type="transmembrane region" description="Helical" evidence="6">
    <location>
        <begin position="12"/>
        <end position="31"/>
    </location>
</feature>
<comment type="subunit">
    <text evidence="6">Homoheptamer.</text>
</comment>
<keyword evidence="4 6" id="KW-1133">Transmembrane helix</keyword>
<dbReference type="PANTHER" id="PTHR30221:SF20">
    <property type="entry name" value="SMALL-CONDUCTANCE MECHANOSENSITIVE CHANNEL"/>
    <property type="match status" value="1"/>
</dbReference>
<dbReference type="PROSITE" id="PS50042">
    <property type="entry name" value="CNMP_BINDING_3"/>
    <property type="match status" value="1"/>
</dbReference>
<feature type="transmembrane region" description="Helical" evidence="6">
    <location>
        <begin position="114"/>
        <end position="134"/>
    </location>
</feature>
<keyword evidence="6" id="KW-0406">Ion transport</keyword>
<keyword evidence="2" id="KW-1003">Cell membrane</keyword>
<dbReference type="SUPFAM" id="SSF82689">
    <property type="entry name" value="Mechanosensitive channel protein MscS (YggB), C-terminal domain"/>
    <property type="match status" value="1"/>
</dbReference>
<organism evidence="9 10">
    <name type="scientific">Skermanella cutis</name>
    <dbReference type="NCBI Taxonomy" id="2775420"/>
    <lineage>
        <taxon>Bacteria</taxon>
        <taxon>Pseudomonadati</taxon>
        <taxon>Pseudomonadota</taxon>
        <taxon>Alphaproteobacteria</taxon>
        <taxon>Rhodospirillales</taxon>
        <taxon>Azospirillaceae</taxon>
        <taxon>Skermanella</taxon>
    </lineage>
</organism>
<comment type="function">
    <text evidence="6">Mechanosensitive channel that participates in the regulation of osmotic pressure changes within the cell, opening in response to stretch forces in the membrane lipid bilayer, without the need for other proteins. Contributes to normal resistance to hypoosmotic shock. Forms an ion channel of 1.0 nanosiemens conductance with a slight preference for anions.</text>
</comment>
<evidence type="ECO:0000256" key="3">
    <source>
        <dbReference type="ARBA" id="ARBA00022692"/>
    </source>
</evidence>
<reference evidence="9" key="1">
    <citation type="submission" date="2021-02" db="EMBL/GenBank/DDBJ databases">
        <title>Skermanella TT6 skin isolate.</title>
        <authorList>
            <person name="Lee K."/>
            <person name="Ganzorig M."/>
        </authorList>
    </citation>
    <scope>NUCLEOTIDE SEQUENCE</scope>
    <source>
        <strain evidence="9">TT6</strain>
    </source>
</reference>
<dbReference type="SUPFAM" id="SSF51206">
    <property type="entry name" value="cAMP-binding domain-like"/>
    <property type="match status" value="1"/>
</dbReference>
<evidence type="ECO:0000313" key="10">
    <source>
        <dbReference type="Proteomes" id="UP000595197"/>
    </source>
</evidence>
<evidence type="ECO:0000256" key="7">
    <source>
        <dbReference type="SAM" id="MobiDB-lite"/>
    </source>
</evidence>
<name>A0ABX7BCK7_9PROT</name>
<keyword evidence="3 6" id="KW-0812">Transmembrane</keyword>
<protein>
    <recommendedName>
        <fullName evidence="6">Small-conductance mechanosensitive channel</fullName>
    </recommendedName>
</protein>
<dbReference type="PROSITE" id="PS00889">
    <property type="entry name" value="CNMP_BINDING_2"/>
    <property type="match status" value="1"/>
</dbReference>
<comment type="similarity">
    <text evidence="6">Belongs to the MscS (TC 1.A.23) family.</text>
</comment>
<evidence type="ECO:0000259" key="8">
    <source>
        <dbReference type="PROSITE" id="PS50042"/>
    </source>
</evidence>
<dbReference type="PANTHER" id="PTHR30221">
    <property type="entry name" value="SMALL-CONDUCTANCE MECHANOSENSITIVE CHANNEL"/>
    <property type="match status" value="1"/>
</dbReference>
<comment type="caution">
    <text evidence="6">Lacks conserved residue(s) required for the propagation of feature annotation.</text>
</comment>
<dbReference type="PRINTS" id="PR00103">
    <property type="entry name" value="CAMPKINASE"/>
</dbReference>
<feature type="transmembrane region" description="Helical" evidence="6">
    <location>
        <begin position="51"/>
        <end position="70"/>
    </location>
</feature>
<evidence type="ECO:0000256" key="6">
    <source>
        <dbReference type="RuleBase" id="RU369025"/>
    </source>
</evidence>
<feature type="domain" description="Cyclic nucleotide-binding" evidence="8">
    <location>
        <begin position="327"/>
        <end position="450"/>
    </location>
</feature>
<evidence type="ECO:0000256" key="4">
    <source>
        <dbReference type="ARBA" id="ARBA00022989"/>
    </source>
</evidence>
<dbReference type="InterPro" id="IPR010920">
    <property type="entry name" value="LSM_dom_sf"/>
</dbReference>
<dbReference type="Gene3D" id="2.60.120.10">
    <property type="entry name" value="Jelly Rolls"/>
    <property type="match status" value="1"/>
</dbReference>
<comment type="subcellular location">
    <subcellularLocation>
        <location evidence="6">Cell inner membrane</location>
        <topology evidence="6">Multi-pass membrane protein</topology>
    </subcellularLocation>
    <subcellularLocation>
        <location evidence="1">Cell membrane</location>
        <topology evidence="1">Multi-pass membrane protein</topology>
    </subcellularLocation>
</comment>
<dbReference type="EMBL" id="CP067420">
    <property type="protein sequence ID" value="QQP91475.1"/>
    <property type="molecule type" value="Genomic_DNA"/>
</dbReference>
<dbReference type="InterPro" id="IPR011066">
    <property type="entry name" value="MscS_channel_C_sf"/>
</dbReference>
<dbReference type="InterPro" id="IPR023408">
    <property type="entry name" value="MscS_beta-dom_sf"/>
</dbReference>
<evidence type="ECO:0000256" key="1">
    <source>
        <dbReference type="ARBA" id="ARBA00004651"/>
    </source>
</evidence>
<dbReference type="Gene3D" id="1.10.287.1260">
    <property type="match status" value="1"/>
</dbReference>
<evidence type="ECO:0000313" key="9">
    <source>
        <dbReference type="EMBL" id="QQP91475.1"/>
    </source>
</evidence>
<evidence type="ECO:0000256" key="2">
    <source>
        <dbReference type="ARBA" id="ARBA00022475"/>
    </source>
</evidence>
<dbReference type="PROSITE" id="PS00888">
    <property type="entry name" value="CNMP_BINDING_1"/>
    <property type="match status" value="1"/>
</dbReference>
<dbReference type="RefSeq" id="WP_201079435.1">
    <property type="nucleotide sequence ID" value="NZ_CP067420.1"/>
</dbReference>
<dbReference type="InterPro" id="IPR018488">
    <property type="entry name" value="cNMP-bd_CS"/>
</dbReference>
<accession>A0ABX7BCK7</accession>
<dbReference type="InterPro" id="IPR018490">
    <property type="entry name" value="cNMP-bd_dom_sf"/>
</dbReference>
<dbReference type="InterPro" id="IPR000595">
    <property type="entry name" value="cNMP-bd_dom"/>
</dbReference>
<keyword evidence="6" id="KW-0813">Transport</keyword>
<keyword evidence="10" id="KW-1185">Reference proteome</keyword>
<proteinExistence type="inferred from homology"/>
<keyword evidence="6" id="KW-0997">Cell inner membrane</keyword>
<dbReference type="Pfam" id="PF00027">
    <property type="entry name" value="cNMP_binding"/>
    <property type="match status" value="1"/>
</dbReference>
<dbReference type="InterPro" id="IPR006685">
    <property type="entry name" value="MscS_channel_2nd"/>
</dbReference>
<dbReference type="CDD" id="cd00038">
    <property type="entry name" value="CAP_ED"/>
    <property type="match status" value="1"/>
</dbReference>
<feature type="region of interest" description="Disordered" evidence="7">
    <location>
        <begin position="452"/>
        <end position="474"/>
    </location>
</feature>
<dbReference type="Gene3D" id="2.30.30.60">
    <property type="match status" value="1"/>
</dbReference>
<dbReference type="SMART" id="SM00100">
    <property type="entry name" value="cNMP"/>
    <property type="match status" value="1"/>
</dbReference>
<dbReference type="SUPFAM" id="SSF50182">
    <property type="entry name" value="Sm-like ribonucleoproteins"/>
    <property type="match status" value="1"/>
</dbReference>
<sequence length="489" mass="51637">MKTSGHRPPLPILPLAVTLCGFALGFLWPAVRSRLGLGPDGALDDTVTLVAGSAGWFGLAWVATRVVDGLLRSPATSGQSPAAPRLVGDLARVLFFGLAGLAVASFVLHLPVTGLVATSGVVIAVLGFALRNILADIFSGIAINVEHPYRIGDWIQVGTASGGPGPTGKVVEVNWRSTRLLTTDGTTVILPNGLIAGSRFVNLSLPDPSYRASLRVHLDAAVPVKRARRVLMSALLSVDHLLGEGPSDVVVESVGEAGVCYLLRFRVPDHGAEIACRDAVAAAMLKALRDAGLSIAAPRRSLVPQSRTARDLEGMDICRRMLGAVPLFQAFTPGELDALASRMMRRQFAAGAVVVNQGDQGSSLFLVTEGLLEVRGTLDGDGGARTVVLDRMAPGAIFGEMALLTGEPRSATVAAMTDAVVHELAGEHLRPLLHDRAELAERLSELMAERAEHNAEKRATALRPAPEPPVPHRPDLLNRLRDFFGLPAP</sequence>
<dbReference type="InterPro" id="IPR045275">
    <property type="entry name" value="MscS_archaea/bacteria_type"/>
</dbReference>
<dbReference type="Gene3D" id="3.30.70.100">
    <property type="match status" value="1"/>
</dbReference>